<proteinExistence type="predicted"/>
<evidence type="ECO:0000313" key="1">
    <source>
        <dbReference type="EMBL" id="JAH78723.1"/>
    </source>
</evidence>
<reference evidence="1" key="1">
    <citation type="submission" date="2014-11" db="EMBL/GenBank/DDBJ databases">
        <authorList>
            <person name="Amaro Gonzalez C."/>
        </authorList>
    </citation>
    <scope>NUCLEOTIDE SEQUENCE</scope>
</reference>
<protein>
    <submittedName>
        <fullName evidence="1">Uncharacterized protein</fullName>
    </submittedName>
</protein>
<dbReference type="EMBL" id="GBXM01029854">
    <property type="protein sequence ID" value="JAH78723.1"/>
    <property type="molecule type" value="Transcribed_RNA"/>
</dbReference>
<accession>A0A0E9VNC5</accession>
<reference evidence="1" key="2">
    <citation type="journal article" date="2015" name="Fish Shellfish Immunol.">
        <title>Early steps in the European eel (Anguilla anguilla)-Vibrio vulnificus interaction in the gills: Role of the RtxA13 toxin.</title>
        <authorList>
            <person name="Callol A."/>
            <person name="Pajuelo D."/>
            <person name="Ebbesson L."/>
            <person name="Teles M."/>
            <person name="MacKenzie S."/>
            <person name="Amaro C."/>
        </authorList>
    </citation>
    <scope>NUCLEOTIDE SEQUENCE</scope>
</reference>
<dbReference type="AlphaFoldDB" id="A0A0E9VNC5"/>
<organism evidence="1">
    <name type="scientific">Anguilla anguilla</name>
    <name type="common">European freshwater eel</name>
    <name type="synonym">Muraena anguilla</name>
    <dbReference type="NCBI Taxonomy" id="7936"/>
    <lineage>
        <taxon>Eukaryota</taxon>
        <taxon>Metazoa</taxon>
        <taxon>Chordata</taxon>
        <taxon>Craniata</taxon>
        <taxon>Vertebrata</taxon>
        <taxon>Euteleostomi</taxon>
        <taxon>Actinopterygii</taxon>
        <taxon>Neopterygii</taxon>
        <taxon>Teleostei</taxon>
        <taxon>Anguilliformes</taxon>
        <taxon>Anguillidae</taxon>
        <taxon>Anguilla</taxon>
    </lineage>
</organism>
<sequence length="42" mass="4834">MDMVLFGRRKYQENPDKSSALASKTIMLLTSIQIFQRSDILS</sequence>
<name>A0A0E9VNC5_ANGAN</name>